<accession>A0AAU6S9L6</accession>
<dbReference type="RefSeq" id="WP_349428112.1">
    <property type="nucleotide sequence ID" value="NZ_CP151632.1"/>
</dbReference>
<dbReference type="EMBL" id="CP151632">
    <property type="protein sequence ID" value="WZO33569.1"/>
    <property type="molecule type" value="Genomic_DNA"/>
</dbReference>
<evidence type="ECO:0000313" key="2">
    <source>
        <dbReference type="EMBL" id="WZO33569.1"/>
    </source>
</evidence>
<dbReference type="SUPFAM" id="SSF53850">
    <property type="entry name" value="Periplasmic binding protein-like II"/>
    <property type="match status" value="1"/>
</dbReference>
<dbReference type="Pfam" id="PF00496">
    <property type="entry name" value="SBP_bac_5"/>
    <property type="match status" value="1"/>
</dbReference>
<dbReference type="CDD" id="cd00995">
    <property type="entry name" value="PBP2_NikA_DppA_OppA_like"/>
    <property type="match status" value="1"/>
</dbReference>
<evidence type="ECO:0000259" key="1">
    <source>
        <dbReference type="Pfam" id="PF00496"/>
    </source>
</evidence>
<dbReference type="InterPro" id="IPR000914">
    <property type="entry name" value="SBP_5_dom"/>
</dbReference>
<dbReference type="AlphaFoldDB" id="A0AAU6S9L6"/>
<dbReference type="GO" id="GO:0043190">
    <property type="term" value="C:ATP-binding cassette (ABC) transporter complex"/>
    <property type="evidence" value="ECO:0007669"/>
    <property type="project" value="InterPro"/>
</dbReference>
<dbReference type="InterPro" id="IPR039424">
    <property type="entry name" value="SBP_5"/>
</dbReference>
<dbReference type="GO" id="GO:0042597">
    <property type="term" value="C:periplasmic space"/>
    <property type="evidence" value="ECO:0007669"/>
    <property type="project" value="UniProtKB-ARBA"/>
</dbReference>
<name>A0AAU6S9L6_9MICO</name>
<dbReference type="InterPro" id="IPR030678">
    <property type="entry name" value="Peptide/Ni-bd"/>
</dbReference>
<reference evidence="2" key="1">
    <citation type="submission" date="2024-04" db="EMBL/GenBank/DDBJ databases">
        <authorList>
            <person name="Roder T."/>
            <person name="Oberhansli S."/>
            <person name="Kreuzer M."/>
        </authorList>
    </citation>
    <scope>NUCLEOTIDE SEQUENCE</scope>
    <source>
        <strain evidence="2">LWS13-1.2</strain>
    </source>
</reference>
<dbReference type="PIRSF" id="PIRSF002741">
    <property type="entry name" value="MppA"/>
    <property type="match status" value="1"/>
</dbReference>
<protein>
    <submittedName>
        <fullName evidence="2">ABC transporter substrate-binding protein</fullName>
    </submittedName>
</protein>
<proteinExistence type="predicted"/>
<dbReference type="GO" id="GO:0015833">
    <property type="term" value="P:peptide transport"/>
    <property type="evidence" value="ECO:0007669"/>
    <property type="project" value="TreeGrafter"/>
</dbReference>
<dbReference type="GO" id="GO:1904680">
    <property type="term" value="F:peptide transmembrane transporter activity"/>
    <property type="evidence" value="ECO:0007669"/>
    <property type="project" value="TreeGrafter"/>
</dbReference>
<feature type="domain" description="Solute-binding protein family 5" evidence="1">
    <location>
        <begin position="72"/>
        <end position="395"/>
    </location>
</feature>
<organism evidence="2">
    <name type="scientific">Microbacterium sp. LWS13-1.2</name>
    <dbReference type="NCBI Taxonomy" id="3135264"/>
    <lineage>
        <taxon>Bacteria</taxon>
        <taxon>Bacillati</taxon>
        <taxon>Actinomycetota</taxon>
        <taxon>Actinomycetes</taxon>
        <taxon>Micrococcales</taxon>
        <taxon>Microbacteriaceae</taxon>
        <taxon>Microbacterium</taxon>
    </lineage>
</organism>
<dbReference type="PANTHER" id="PTHR30290">
    <property type="entry name" value="PERIPLASMIC BINDING COMPONENT OF ABC TRANSPORTER"/>
    <property type="match status" value="1"/>
</dbReference>
<dbReference type="Gene3D" id="3.40.190.10">
    <property type="entry name" value="Periplasmic binding protein-like II"/>
    <property type="match status" value="1"/>
</dbReference>
<sequence length="498" mass="52955">MAALAIALGGCQSAVDLEESGGPSGEPVDGGVLTIAQSSDAQPNNVLAGRLGNSSWASNVFETLTLLDEEGEPQPLLATGWSVADDGLSMEVTLRDDVTFHTGRPMTADDVKYSIEQSAASSAQVGYIAKQFSDVEVVSDTELVISFAAPIPNIFDFFEQTYVLDSETAAGLADGSQVVGTGPFLFESWTPGSEIILTKNDDYWGESPHLDGIEIAVITDSTAMLNAVRSDRSQIAIGMNPVDVQSLSSNSAFTIANTAGSVYPFGIDVTQAPFDSKEARQAVNFAIDRERIAEQIFGDSAVATTQFWDLNGPDYLDEFANAYEYDPEKAKQMLEDAGAAGAAVTISVISLPSNTSVAEVVRNNLEEVGLVPTINPIETQAFGQQQIAGDLGQAFMPLHGLNGLGPITLMNTLPSLREGNPSHFWTDEYATLRDDLVAASDDDEYRQALEALTEYIADEAFTANIVQVLGQVVQADTAQGLTLSSRGYLDAKAAFVSE</sequence>
<gene>
    <name evidence="2" type="ORF">MRBLWS13_001198</name>
</gene>
<dbReference type="Gene3D" id="3.10.105.10">
    <property type="entry name" value="Dipeptide-binding Protein, Domain 3"/>
    <property type="match status" value="1"/>
</dbReference>